<feature type="domain" description="Cell adhesion molecule Dscam1 C-terminal" evidence="2">
    <location>
        <begin position="138"/>
        <end position="179"/>
    </location>
</feature>
<organism evidence="3 4">
    <name type="scientific">Eumeta variegata</name>
    <name type="common">Bagworm moth</name>
    <name type="synonym">Eumeta japonica</name>
    <dbReference type="NCBI Taxonomy" id="151549"/>
    <lineage>
        <taxon>Eukaryota</taxon>
        <taxon>Metazoa</taxon>
        <taxon>Ecdysozoa</taxon>
        <taxon>Arthropoda</taxon>
        <taxon>Hexapoda</taxon>
        <taxon>Insecta</taxon>
        <taxon>Pterygota</taxon>
        <taxon>Neoptera</taxon>
        <taxon>Endopterygota</taxon>
        <taxon>Lepidoptera</taxon>
        <taxon>Glossata</taxon>
        <taxon>Ditrysia</taxon>
        <taxon>Tineoidea</taxon>
        <taxon>Psychidae</taxon>
        <taxon>Oiketicinae</taxon>
        <taxon>Eumeta</taxon>
    </lineage>
</organism>
<evidence type="ECO:0000259" key="2">
    <source>
        <dbReference type="Pfam" id="PF12355"/>
    </source>
</evidence>
<dbReference type="OrthoDB" id="5982258at2759"/>
<feature type="compositionally biased region" description="Basic residues" evidence="1">
    <location>
        <begin position="37"/>
        <end position="50"/>
    </location>
</feature>
<dbReference type="Proteomes" id="UP000299102">
    <property type="component" value="Unassembled WGS sequence"/>
</dbReference>
<feature type="compositionally biased region" description="Polar residues" evidence="1">
    <location>
        <begin position="150"/>
        <end position="162"/>
    </location>
</feature>
<dbReference type="EMBL" id="BGZK01000456">
    <property type="protein sequence ID" value="GBP44657.1"/>
    <property type="molecule type" value="Genomic_DNA"/>
</dbReference>
<dbReference type="STRING" id="151549.A0A4C1W3K4"/>
<comment type="caution">
    <text evidence="3">The sequence shown here is derived from an EMBL/GenBank/DDBJ whole genome shotgun (WGS) entry which is preliminary data.</text>
</comment>
<accession>A0A4C1W3K4</accession>
<evidence type="ECO:0000313" key="3">
    <source>
        <dbReference type="EMBL" id="GBP44657.1"/>
    </source>
</evidence>
<keyword evidence="4" id="KW-1185">Reference proteome</keyword>
<evidence type="ECO:0000313" key="4">
    <source>
        <dbReference type="Proteomes" id="UP000299102"/>
    </source>
</evidence>
<feature type="region of interest" description="Disordered" evidence="1">
    <location>
        <begin position="135"/>
        <end position="189"/>
    </location>
</feature>
<dbReference type="AlphaFoldDB" id="A0A4C1W3K4"/>
<dbReference type="Pfam" id="PF12355">
    <property type="entry name" value="Dscam_C"/>
    <property type="match status" value="2"/>
</dbReference>
<name>A0A4C1W3K4_EUMVA</name>
<dbReference type="InterPro" id="IPR021012">
    <property type="entry name" value="Dscam1_C"/>
</dbReference>
<feature type="domain" description="Cell adhesion molecule Dscam1 C-terminal" evidence="2">
    <location>
        <begin position="78"/>
        <end position="103"/>
    </location>
</feature>
<protein>
    <recommendedName>
        <fullName evidence="2">Cell adhesion molecule Dscam1 C-terminal domain-containing protein</fullName>
    </recommendedName>
</protein>
<evidence type="ECO:0000256" key="1">
    <source>
        <dbReference type="SAM" id="MobiDB-lite"/>
    </source>
</evidence>
<gene>
    <name evidence="3" type="ORF">EVAR_44185_1</name>
</gene>
<reference evidence="3 4" key="1">
    <citation type="journal article" date="2019" name="Commun. Biol.">
        <title>The bagworm genome reveals a unique fibroin gene that provides high tensile strength.</title>
        <authorList>
            <person name="Kono N."/>
            <person name="Nakamura H."/>
            <person name="Ohtoshi R."/>
            <person name="Tomita M."/>
            <person name="Numata K."/>
            <person name="Arakawa K."/>
        </authorList>
    </citation>
    <scope>NUCLEOTIDE SEQUENCE [LARGE SCALE GENOMIC DNA]</scope>
</reference>
<proteinExistence type="predicted"/>
<feature type="region of interest" description="Disordered" evidence="1">
    <location>
        <begin position="30"/>
        <end position="90"/>
    </location>
</feature>
<sequence length="189" mass="20896">MEDEICPYATFHLLGFREEMEPGKALAFGQHGTLAHPHPHAHHAAHHAAHSRSGSQSMPRTNGRYARKNSQGGHSAIYSTAPEYDDPATCAEEDQYRARYSRPLYGCGPEYDEPACCAPEDEQYGAAYGTPYATRARCASPEPPPPPPRNQTADNNCSSSFNESKDSNEISEAECDQPRNYPGESYDRF</sequence>